<proteinExistence type="predicted"/>
<dbReference type="STRING" id="121845.A0A3Q0IKQ9"/>
<name>A0A3Q0IKQ9_DIACI</name>
<dbReference type="Proteomes" id="UP000079169">
    <property type="component" value="Unplaced"/>
</dbReference>
<gene>
    <name evidence="4" type="primary">LOC103505685</name>
</gene>
<dbReference type="Gene3D" id="2.60.200.10">
    <property type="match status" value="1"/>
</dbReference>
<evidence type="ECO:0000256" key="1">
    <source>
        <dbReference type="SAM" id="MobiDB-lite"/>
    </source>
</evidence>
<feature type="compositionally biased region" description="Basic and acidic residues" evidence="1">
    <location>
        <begin position="288"/>
        <end position="302"/>
    </location>
</feature>
<dbReference type="GO" id="GO:0051239">
    <property type="term" value="P:regulation of multicellular organismal process"/>
    <property type="evidence" value="ECO:0007669"/>
    <property type="project" value="UniProtKB-ARBA"/>
</dbReference>
<feature type="region of interest" description="Disordered" evidence="1">
    <location>
        <begin position="242"/>
        <end position="302"/>
    </location>
</feature>
<protein>
    <submittedName>
        <fullName evidence="4">Uncharacterized protein LOC103505685</fullName>
    </submittedName>
</protein>
<dbReference type="PANTHER" id="PTHR22742">
    <property type="entry name" value="EXPANSION, ISOFORM A-RELATED"/>
    <property type="match status" value="1"/>
</dbReference>
<dbReference type="FunFam" id="2.60.200.10:FF:000006">
    <property type="entry name" value="Expansion, isoform A"/>
    <property type="match status" value="1"/>
</dbReference>
<organism evidence="3 4">
    <name type="scientific">Diaphorina citri</name>
    <name type="common">Asian citrus psyllid</name>
    <dbReference type="NCBI Taxonomy" id="121845"/>
    <lineage>
        <taxon>Eukaryota</taxon>
        <taxon>Metazoa</taxon>
        <taxon>Ecdysozoa</taxon>
        <taxon>Arthropoda</taxon>
        <taxon>Hexapoda</taxon>
        <taxon>Insecta</taxon>
        <taxon>Pterygota</taxon>
        <taxon>Neoptera</taxon>
        <taxon>Paraneoptera</taxon>
        <taxon>Hemiptera</taxon>
        <taxon>Sternorrhyncha</taxon>
        <taxon>Psylloidea</taxon>
        <taxon>Psyllidae</taxon>
        <taxon>Diaphorininae</taxon>
        <taxon>Diaphorina</taxon>
    </lineage>
</organism>
<dbReference type="GeneID" id="103505685"/>
<feature type="domain" description="MH2" evidence="2">
    <location>
        <begin position="39"/>
        <end position="228"/>
    </location>
</feature>
<dbReference type="InterPro" id="IPR001132">
    <property type="entry name" value="SMAD_dom_Dwarfin-type"/>
</dbReference>
<dbReference type="SMART" id="SM00524">
    <property type="entry name" value="DWB"/>
    <property type="match status" value="1"/>
</dbReference>
<dbReference type="KEGG" id="dci:103505685"/>
<dbReference type="GO" id="GO:0050793">
    <property type="term" value="P:regulation of developmental process"/>
    <property type="evidence" value="ECO:0007669"/>
    <property type="project" value="UniProtKB-ARBA"/>
</dbReference>
<reference evidence="4" key="1">
    <citation type="submission" date="2025-08" db="UniProtKB">
        <authorList>
            <consortium name="RefSeq"/>
        </authorList>
    </citation>
    <scope>IDENTIFICATION</scope>
</reference>
<dbReference type="GO" id="GO:0009791">
    <property type="term" value="P:post-embryonic development"/>
    <property type="evidence" value="ECO:0007669"/>
    <property type="project" value="UniProtKB-ARBA"/>
</dbReference>
<keyword evidence="3" id="KW-1185">Reference proteome</keyword>
<dbReference type="InterPro" id="IPR008984">
    <property type="entry name" value="SMAD_FHA_dom_sf"/>
</dbReference>
<evidence type="ECO:0000259" key="2">
    <source>
        <dbReference type="PROSITE" id="PS51076"/>
    </source>
</evidence>
<evidence type="ECO:0000313" key="3">
    <source>
        <dbReference type="Proteomes" id="UP000079169"/>
    </source>
</evidence>
<accession>A0A3Q0IKQ9</accession>
<dbReference type="AlphaFoldDB" id="A0A3Q0IKQ9"/>
<dbReference type="Pfam" id="PF03166">
    <property type="entry name" value="MH2"/>
    <property type="match status" value="1"/>
</dbReference>
<dbReference type="RefSeq" id="XP_026676762.1">
    <property type="nucleotide sequence ID" value="XM_026820961.1"/>
</dbReference>
<sequence>MGHVIGTNLSLIFPYFSFFPQEHIQEVLDKWTQIDDEIWAKVIVLERNRRVAKAYARAPVLTVNGSDDGFDGFRIGLCGFDNPMRDPKTEELKKHIGLGIKVKMDDQGNILVKRVSKCNVYVKTTSTGEETSIGADVLKLPNCALESEKPVKLFDMKKFQQNVSRELQRAYPDRRRLECQCLSAVAFVKSEPDLLDCPIWILIINVVAMDMLKSKLPPEPAVDFSILVEYRLIPSLVRLHRRSDKPPKLPPRDMNNPYPHDIPKPDYDDTEEEEENRLKPFPVTRGSRGGDKKNKDNKKYDDPYYCGLRARVPNFVKAKRESKAGPPPVMSRYAPMGASNGHLAPHPHSQKMQQHQVMWHARSYDSGMAKRESKAGPPPVMSRYAPMGASNGHLAPHPHSQKMQQHQVMWHARSYDSGMDTEYLDSPYHQIYGRLPIPTRGYIPTSPRAMYISHWD</sequence>
<dbReference type="PANTHER" id="PTHR22742:SF2">
    <property type="entry name" value="EXPANSION, ISOFORM A-RELATED"/>
    <property type="match status" value="1"/>
</dbReference>
<dbReference type="SUPFAM" id="SSF49879">
    <property type="entry name" value="SMAD/FHA domain"/>
    <property type="match status" value="1"/>
</dbReference>
<dbReference type="GO" id="GO:0006355">
    <property type="term" value="P:regulation of DNA-templated transcription"/>
    <property type="evidence" value="ECO:0007669"/>
    <property type="project" value="InterPro"/>
</dbReference>
<evidence type="ECO:0000313" key="4">
    <source>
        <dbReference type="RefSeq" id="XP_026676762.1"/>
    </source>
</evidence>
<dbReference type="InterPro" id="IPR017855">
    <property type="entry name" value="SMAD-like_dom_sf"/>
</dbReference>
<dbReference type="PROSITE" id="PS51076">
    <property type="entry name" value="MH2"/>
    <property type="match status" value="1"/>
</dbReference>
<dbReference type="PaxDb" id="121845-A0A3Q0IKQ9"/>